<dbReference type="PANTHER" id="PTHR33529:SF6">
    <property type="entry name" value="YJGP_YJGQ FAMILY PERMEASE"/>
    <property type="match status" value="1"/>
</dbReference>
<comment type="subcellular location">
    <subcellularLocation>
        <location evidence="1">Cell membrane</location>
        <topology evidence="1">Multi-pass membrane protein</topology>
    </subcellularLocation>
</comment>
<dbReference type="GO" id="GO:0015920">
    <property type="term" value="P:lipopolysaccharide transport"/>
    <property type="evidence" value="ECO:0007669"/>
    <property type="project" value="TreeGrafter"/>
</dbReference>
<dbReference type="EMBL" id="CP007217">
    <property type="protein sequence ID" value="AJR10316.1"/>
    <property type="molecule type" value="Genomic_DNA"/>
</dbReference>
<dbReference type="AlphaFoldDB" id="A0A069ZST7"/>
<dbReference type="Pfam" id="PF03739">
    <property type="entry name" value="LptF_LptG"/>
    <property type="match status" value="1"/>
</dbReference>
<gene>
    <name evidence="7" type="ORF">BD36_01230</name>
</gene>
<accession>A0A069ZST7</accession>
<dbReference type="InterPro" id="IPR005495">
    <property type="entry name" value="LptG/LptF_permease"/>
</dbReference>
<keyword evidence="2" id="KW-1003">Cell membrane</keyword>
<dbReference type="OMA" id="RAIPWNA"/>
<name>A0A069ZST7_CHLMR</name>
<reference evidence="7 8" key="1">
    <citation type="submission" date="2014-02" db="EMBL/GenBank/DDBJ databases">
        <authorList>
            <person name="Chen C."/>
            <person name="Conrad T.A."/>
            <person name="Zhou Z."/>
            <person name="Lai Z."/>
            <person name="Zhong G."/>
        </authorList>
    </citation>
    <scope>NUCLEOTIDE SEQUENCE [LARGE SCALE GENOMIC DNA]</scope>
    <source>
        <strain evidence="7 8">Nigg3-28</strain>
    </source>
</reference>
<evidence type="ECO:0000256" key="4">
    <source>
        <dbReference type="ARBA" id="ARBA00022989"/>
    </source>
</evidence>
<evidence type="ECO:0000256" key="5">
    <source>
        <dbReference type="ARBA" id="ARBA00023136"/>
    </source>
</evidence>
<protein>
    <submittedName>
        <fullName evidence="7">Permease</fullName>
    </submittedName>
</protein>
<dbReference type="Proteomes" id="UP000260363">
    <property type="component" value="Chromosome"/>
</dbReference>
<feature type="transmembrane region" description="Helical" evidence="6">
    <location>
        <begin position="280"/>
        <end position="303"/>
    </location>
</feature>
<dbReference type="STRING" id="83560.NC80_01125"/>
<dbReference type="PATRIC" id="fig|83560.10.peg.231"/>
<dbReference type="GO" id="GO:0043190">
    <property type="term" value="C:ATP-binding cassette (ABC) transporter complex"/>
    <property type="evidence" value="ECO:0007669"/>
    <property type="project" value="TreeGrafter"/>
</dbReference>
<feature type="transmembrane region" description="Helical" evidence="6">
    <location>
        <begin position="342"/>
        <end position="362"/>
    </location>
</feature>
<sequence>MAIWKRYILARFWLSLSSLFFLAVIFYASIHHSLHAFREGKTAIAGAPLQLSLLYYLSQISLKAEFILPQLVAIASTITLFSMQSKREILLLQASGLSLKTVIRPLILSSTLVTLLLYANFQWLHPICEKISITKEHMDKGTLEKAQEKIPALYLKDQTVLIFSSINHKAATLNNVFWIKGPKTIYSIKKLAFTTPSLPIGLEVSYFSEDENHEISLTQFFDMKEFPELEFSYYDNPFSKIFITGRDCSFSAFFQAIPWHAAKFGLLTTVPQRILSLLTLFYYMLISPLLCIASVILSAYLCLRFHRLPKITWAYLVPLGTINIFFVFLKAGMVLANNSVLPALQVMFIPASVMLIITLYAYRKLA</sequence>
<keyword evidence="5 6" id="KW-0472">Membrane</keyword>
<dbReference type="KEGG" id="cmg:NC81_01140"/>
<dbReference type="RefSeq" id="WP_010229863.1">
    <property type="nucleotide sequence ID" value="NZ_CP007217.1"/>
</dbReference>
<dbReference type="KEGG" id="cmx:DNC_01140"/>
<keyword evidence="4 6" id="KW-1133">Transmembrane helix</keyword>
<evidence type="ECO:0000313" key="8">
    <source>
        <dbReference type="Proteomes" id="UP000260363"/>
    </source>
</evidence>
<proteinExistence type="predicted"/>
<feature type="transmembrane region" description="Helical" evidence="6">
    <location>
        <begin position="12"/>
        <end position="30"/>
    </location>
</feature>
<organism evidence="7 8">
    <name type="scientific">Chlamydia muridarum</name>
    <dbReference type="NCBI Taxonomy" id="83560"/>
    <lineage>
        <taxon>Bacteria</taxon>
        <taxon>Pseudomonadati</taxon>
        <taxon>Chlamydiota</taxon>
        <taxon>Chlamydiia</taxon>
        <taxon>Chlamydiales</taxon>
        <taxon>Chlamydiaceae</taxon>
        <taxon>Chlamydia/Chlamydophila group</taxon>
        <taxon>Chlamydia</taxon>
    </lineage>
</organism>
<feature type="transmembrane region" description="Helical" evidence="6">
    <location>
        <begin position="315"/>
        <end position="336"/>
    </location>
</feature>
<evidence type="ECO:0000256" key="3">
    <source>
        <dbReference type="ARBA" id="ARBA00022692"/>
    </source>
</evidence>
<dbReference type="GeneID" id="1246395"/>
<dbReference type="PANTHER" id="PTHR33529">
    <property type="entry name" value="SLR0882 PROTEIN-RELATED"/>
    <property type="match status" value="1"/>
</dbReference>
<evidence type="ECO:0000313" key="7">
    <source>
        <dbReference type="EMBL" id="AJR10316.1"/>
    </source>
</evidence>
<evidence type="ECO:0000256" key="2">
    <source>
        <dbReference type="ARBA" id="ARBA00022475"/>
    </source>
</evidence>
<dbReference type="KEGG" id="cmm:NC80_01125"/>
<evidence type="ECO:0000256" key="6">
    <source>
        <dbReference type="SAM" id="Phobius"/>
    </source>
</evidence>
<keyword evidence="3 6" id="KW-0812">Transmembrane</keyword>
<evidence type="ECO:0000256" key="1">
    <source>
        <dbReference type="ARBA" id="ARBA00004651"/>
    </source>
</evidence>